<keyword evidence="3" id="KW-1185">Reference proteome</keyword>
<evidence type="ECO:0000313" key="2">
    <source>
        <dbReference type="EMBL" id="SUO94476.1"/>
    </source>
</evidence>
<name>A0A380MQZ0_9GAMM</name>
<dbReference type="InterPro" id="IPR020941">
    <property type="entry name" value="SUFU-like_domain"/>
</dbReference>
<dbReference type="Proteomes" id="UP000254601">
    <property type="component" value="Unassembled WGS sequence"/>
</dbReference>
<evidence type="ECO:0000313" key="3">
    <source>
        <dbReference type="Proteomes" id="UP000254601"/>
    </source>
</evidence>
<reference evidence="2 3" key="1">
    <citation type="submission" date="2018-06" db="EMBL/GenBank/DDBJ databases">
        <authorList>
            <consortium name="Pathogen Informatics"/>
            <person name="Doyle S."/>
        </authorList>
    </citation>
    <scope>NUCLEOTIDE SEQUENCE [LARGE SCALE GENOMIC DNA]</scope>
    <source>
        <strain evidence="2 3">NCTC13337</strain>
    </source>
</reference>
<accession>A0A380MQZ0</accession>
<dbReference type="SMART" id="SM00860">
    <property type="entry name" value="SMI1_KNR4"/>
    <property type="match status" value="1"/>
</dbReference>
<dbReference type="InterPro" id="IPR018958">
    <property type="entry name" value="Knr4/Smi1-like_dom"/>
</dbReference>
<proteinExistence type="predicted"/>
<dbReference type="OrthoDB" id="4827574at2"/>
<dbReference type="RefSeq" id="WP_072575440.1">
    <property type="nucleotide sequence ID" value="NZ_LWHB01000005.1"/>
</dbReference>
<gene>
    <name evidence="2" type="ORF">NCTC13337_00759</name>
</gene>
<evidence type="ECO:0000259" key="1">
    <source>
        <dbReference type="SMART" id="SM00860"/>
    </source>
</evidence>
<sequence>MNHSTLQQLIEALEEDDFQFNPPATEAELSAFEAQHQIELSPLFKALYLKANGSVSTQTVDMDALSDFMEPSEHGLSKEDLQNMSLTDRWLSLTEIETAIQTICQKAEDYFGNDWQDIILEQDDNHGEYKPYPFHTRWLPISKNSLEQYFCLDFDPQEDGEIGQVLLINIGDESIDEDWEVYRMANSFENWVESYWLGEEESDIATLFDEIGQEMGVLTSDGEFNQEGYFRSAVHEHLMNQFGDENFMVIDETEYPGDALYDIYWFAPEEQRPYHALATNGLSTIEMPSAEDGDTKNTFEHIELLAFFPPEYFLNGDQIQMTEQQSWILAVFKTLAELLKEGQRIDINSTFELSGVEALPFKEISLRYSTLFTAQETLISTAHGESIRQLVIVPLYSAEQQYQYEYGYAALNQTLKAANVGDIINPQRANAVSQQ</sequence>
<dbReference type="Gene3D" id="3.40.1580.10">
    <property type="entry name" value="SMI1/KNR4-like"/>
    <property type="match status" value="1"/>
</dbReference>
<dbReference type="SUPFAM" id="SSF160631">
    <property type="entry name" value="SMI1/KNR4-like"/>
    <property type="match status" value="1"/>
</dbReference>
<dbReference type="EMBL" id="UHIC01000001">
    <property type="protein sequence ID" value="SUO94476.1"/>
    <property type="molecule type" value="Genomic_DNA"/>
</dbReference>
<organism evidence="2 3">
    <name type="scientific">Suttonella ornithocola</name>
    <dbReference type="NCBI Taxonomy" id="279832"/>
    <lineage>
        <taxon>Bacteria</taxon>
        <taxon>Pseudomonadati</taxon>
        <taxon>Pseudomonadota</taxon>
        <taxon>Gammaproteobacteria</taxon>
        <taxon>Cardiobacteriales</taxon>
        <taxon>Cardiobacteriaceae</taxon>
        <taxon>Suttonella</taxon>
    </lineage>
</organism>
<dbReference type="InterPro" id="IPR037883">
    <property type="entry name" value="Knr4/Smi1-like_sf"/>
</dbReference>
<dbReference type="Pfam" id="PF09346">
    <property type="entry name" value="SMI1_KNR4"/>
    <property type="match status" value="1"/>
</dbReference>
<protein>
    <submittedName>
        <fullName evidence="2">Suppressor of fused protein (SUFU)</fullName>
    </submittedName>
</protein>
<feature type="domain" description="Knr4/Smi1-like" evidence="1">
    <location>
        <begin position="23"/>
        <end position="194"/>
    </location>
</feature>
<dbReference type="AlphaFoldDB" id="A0A380MQZ0"/>
<dbReference type="Pfam" id="PF05076">
    <property type="entry name" value="SUFU"/>
    <property type="match status" value="1"/>
</dbReference>